<name>A0A0W1AEU5_9GAMM</name>
<dbReference type="Gene3D" id="3.75.10.10">
    <property type="entry name" value="L-arginine/glycine Amidinotransferase, Chain A"/>
    <property type="match status" value="1"/>
</dbReference>
<evidence type="ECO:0000313" key="2">
    <source>
        <dbReference type="Proteomes" id="UP000054662"/>
    </source>
</evidence>
<reference evidence="1 2" key="1">
    <citation type="submission" date="2015-11" db="EMBL/GenBank/DDBJ databases">
        <title>Genomic analysis of 38 Legionella species identifies large and diverse effector repertoires.</title>
        <authorList>
            <person name="Burstein D."/>
            <person name="Amaro F."/>
            <person name="Zusman T."/>
            <person name="Lifshitz Z."/>
            <person name="Cohen O."/>
            <person name="Gilbert J.A."/>
            <person name="Pupko T."/>
            <person name="Shuman H.A."/>
            <person name="Segal G."/>
        </authorList>
    </citation>
    <scope>NUCLEOTIDE SEQUENCE [LARGE SCALE GENOMIC DNA]</scope>
    <source>
        <strain evidence="1 2">ATCC 49508</strain>
    </source>
</reference>
<gene>
    <name evidence="1" type="ORF">Lwor_1364</name>
</gene>
<proteinExistence type="predicted"/>
<dbReference type="STRING" id="45076.Lwor_1364"/>
<evidence type="ECO:0000313" key="1">
    <source>
        <dbReference type="EMBL" id="KTD79850.1"/>
    </source>
</evidence>
<accession>A0A0W1AEU5</accession>
<protein>
    <recommendedName>
        <fullName evidence="3">Amidinotransferase</fullName>
    </recommendedName>
</protein>
<dbReference type="AlphaFoldDB" id="A0A0W1AEU5"/>
<dbReference type="PIRSF" id="PIRSF028188">
    <property type="entry name" value="Amdntrnsf_FN0238"/>
    <property type="match status" value="1"/>
</dbReference>
<dbReference type="EMBL" id="LNZC01000012">
    <property type="protein sequence ID" value="KTD79850.1"/>
    <property type="molecule type" value="Genomic_DNA"/>
</dbReference>
<dbReference type="Proteomes" id="UP000054662">
    <property type="component" value="Unassembled WGS sequence"/>
</dbReference>
<dbReference type="PATRIC" id="fig|45076.6.peg.1485"/>
<evidence type="ECO:0008006" key="3">
    <source>
        <dbReference type="Google" id="ProtNLM"/>
    </source>
</evidence>
<dbReference type="PANTHER" id="PTHR43224:SF1">
    <property type="entry name" value="AMIDINOTRANSFERASE"/>
    <property type="match status" value="1"/>
</dbReference>
<sequence length="305" mass="34367">MHTPCSTVLMVPPQGFQFNTETAASNRFQSQKHSVSTKNNAMVEFNTMVLHLRELGIHVLILNQNHELPDAVFPNNWFSTHTDAAGRNLLIVYPMLTPNRQAEVNIDGLCHVLDEAHFTVNKLIDLRNKESLVLEGTGSLVLDRANQLIYAALSPRTSPVMVHRLAEILHYKPIIFNSIDAHGHPVYHTNVILSITEHYAIICLDSVKDPLEKSALLYSFTITGKQIIDITYEQTQHMCANVLELFNKKGRSILVMSAQAKNHFTESQLELIQNFSQLAIMDIKTIEHVGGGSVRCMMAEIVYQR</sequence>
<dbReference type="RefSeq" id="WP_238584632.1">
    <property type="nucleotide sequence ID" value="NZ_CBCRUR010000001.1"/>
</dbReference>
<comment type="caution">
    <text evidence="1">The sequence shown here is derived from an EMBL/GenBank/DDBJ whole genome shotgun (WGS) entry which is preliminary data.</text>
</comment>
<dbReference type="PANTHER" id="PTHR43224">
    <property type="entry name" value="AMIDINOTRANSFERASE"/>
    <property type="match status" value="1"/>
</dbReference>
<keyword evidence="2" id="KW-1185">Reference proteome</keyword>
<organism evidence="1 2">
    <name type="scientific">Legionella worsleiensis</name>
    <dbReference type="NCBI Taxonomy" id="45076"/>
    <lineage>
        <taxon>Bacteria</taxon>
        <taxon>Pseudomonadati</taxon>
        <taxon>Pseudomonadota</taxon>
        <taxon>Gammaproteobacteria</taxon>
        <taxon>Legionellales</taxon>
        <taxon>Legionellaceae</taxon>
        <taxon>Legionella</taxon>
    </lineage>
</organism>
<dbReference type="InterPro" id="IPR014541">
    <property type="entry name" value="Amdntrnsf_FN0238"/>
</dbReference>
<dbReference type="SUPFAM" id="SSF55909">
    <property type="entry name" value="Pentein"/>
    <property type="match status" value="1"/>
</dbReference>
<dbReference type="Pfam" id="PF19420">
    <property type="entry name" value="DDAH_eukar"/>
    <property type="match status" value="1"/>
</dbReference>